<keyword evidence="1 3" id="KW-0853">WD repeat</keyword>
<evidence type="ECO:0000256" key="1">
    <source>
        <dbReference type="ARBA" id="ARBA00022574"/>
    </source>
</evidence>
<accession>A0A813F2X5</accession>
<name>A0A813F2X5_POLGL</name>
<feature type="repeat" description="WD" evidence="3">
    <location>
        <begin position="57"/>
        <end position="98"/>
    </location>
</feature>
<dbReference type="OrthoDB" id="538223at2759"/>
<dbReference type="Pfam" id="PF00400">
    <property type="entry name" value="WD40"/>
    <property type="match status" value="3"/>
</dbReference>
<reference evidence="5" key="1">
    <citation type="submission" date="2021-02" db="EMBL/GenBank/DDBJ databases">
        <authorList>
            <person name="Dougan E. K."/>
            <person name="Rhodes N."/>
            <person name="Thang M."/>
            <person name="Chan C."/>
        </authorList>
    </citation>
    <scope>NUCLEOTIDE SEQUENCE</scope>
</reference>
<gene>
    <name evidence="5" type="ORF">PGLA1383_LOCUS22634</name>
</gene>
<keyword evidence="6" id="KW-1185">Reference proteome</keyword>
<sequence length="185" mass="20024">MALKGNAAAASSSRMAFQILLWALCVRVFVDAHADVPWRRRVATQTGPEPFTEVTTLTEHTGLVYSVAFNPDGGLLASGSLDYTMKVFATSTWAEVTKLTKQTQWVSFVAFNPDGGLLALGSVDYTMKVFATSTWAEVTKLTTQAQWVYSVAFNPDGGLLASGSQDIQVFATSTWAEVTTLTEHT</sequence>
<keyword evidence="4" id="KW-0732">Signal</keyword>
<evidence type="ECO:0000256" key="2">
    <source>
        <dbReference type="ARBA" id="ARBA00022737"/>
    </source>
</evidence>
<evidence type="ECO:0000313" key="5">
    <source>
        <dbReference type="EMBL" id="CAE8604474.1"/>
    </source>
</evidence>
<dbReference type="InterPro" id="IPR015943">
    <property type="entry name" value="WD40/YVTN_repeat-like_dom_sf"/>
</dbReference>
<evidence type="ECO:0000256" key="3">
    <source>
        <dbReference type="PROSITE-ProRule" id="PRU00221"/>
    </source>
</evidence>
<dbReference type="InterPro" id="IPR036322">
    <property type="entry name" value="WD40_repeat_dom_sf"/>
</dbReference>
<dbReference type="SMART" id="SM00320">
    <property type="entry name" value="WD40"/>
    <property type="match status" value="3"/>
</dbReference>
<dbReference type="PANTHER" id="PTHR19848">
    <property type="entry name" value="WD40 REPEAT PROTEIN"/>
    <property type="match status" value="1"/>
</dbReference>
<dbReference type="Gene3D" id="2.130.10.10">
    <property type="entry name" value="YVTN repeat-like/Quinoprotein amine dehydrogenase"/>
    <property type="match status" value="2"/>
</dbReference>
<dbReference type="PROSITE" id="PS50082">
    <property type="entry name" value="WD_REPEATS_2"/>
    <property type="match status" value="1"/>
</dbReference>
<dbReference type="PROSITE" id="PS50294">
    <property type="entry name" value="WD_REPEATS_REGION"/>
    <property type="match status" value="1"/>
</dbReference>
<feature type="non-terminal residue" evidence="5">
    <location>
        <position position="185"/>
    </location>
</feature>
<organism evidence="5 6">
    <name type="scientific">Polarella glacialis</name>
    <name type="common">Dinoflagellate</name>
    <dbReference type="NCBI Taxonomy" id="89957"/>
    <lineage>
        <taxon>Eukaryota</taxon>
        <taxon>Sar</taxon>
        <taxon>Alveolata</taxon>
        <taxon>Dinophyceae</taxon>
        <taxon>Suessiales</taxon>
        <taxon>Suessiaceae</taxon>
        <taxon>Polarella</taxon>
    </lineage>
</organism>
<dbReference type="AlphaFoldDB" id="A0A813F2X5"/>
<proteinExistence type="predicted"/>
<comment type="caution">
    <text evidence="5">The sequence shown here is derived from an EMBL/GenBank/DDBJ whole genome shotgun (WGS) entry which is preliminary data.</text>
</comment>
<dbReference type="InterPro" id="IPR001680">
    <property type="entry name" value="WD40_rpt"/>
</dbReference>
<dbReference type="SUPFAM" id="SSF50978">
    <property type="entry name" value="WD40 repeat-like"/>
    <property type="match status" value="1"/>
</dbReference>
<dbReference type="EMBL" id="CAJNNV010016492">
    <property type="protein sequence ID" value="CAE8604474.1"/>
    <property type="molecule type" value="Genomic_DNA"/>
</dbReference>
<keyword evidence="2" id="KW-0677">Repeat</keyword>
<feature type="chain" id="PRO_5032891010" evidence="4">
    <location>
        <begin position="35"/>
        <end position="185"/>
    </location>
</feature>
<evidence type="ECO:0000256" key="4">
    <source>
        <dbReference type="SAM" id="SignalP"/>
    </source>
</evidence>
<dbReference type="PANTHER" id="PTHR19848:SF8">
    <property type="entry name" value="F-BOX AND WD REPEAT DOMAIN CONTAINING 7"/>
    <property type="match status" value="1"/>
</dbReference>
<dbReference type="Proteomes" id="UP000654075">
    <property type="component" value="Unassembled WGS sequence"/>
</dbReference>
<protein>
    <submittedName>
        <fullName evidence="5">Uncharacterized protein</fullName>
    </submittedName>
</protein>
<evidence type="ECO:0000313" key="6">
    <source>
        <dbReference type="Proteomes" id="UP000654075"/>
    </source>
</evidence>
<feature type="signal peptide" evidence="4">
    <location>
        <begin position="1"/>
        <end position="34"/>
    </location>
</feature>